<name>A0A6A4TAL0_SCOMX</name>
<sequence length="266" mass="29792">MKAEVGVVVVRVGSVEWRVGGLRTTTARNQMMLPPLEGRDEPPSQGKIDWPLRQQWLVLAAATLRIALSSMSWNVNRGRGLFSTGQNRSPGTVLRTERSSRKRQRLHSCLEETGEGLDRHERESISLWFRFSTTRKTSGCCRHSQKNLRVSAGHSRSRERTSASQIVRGRLGGVGIFISFVSYISLKLLYQCSAGSHEPKRSSDLHPPPPPPPPPPTGRPPPTFLLTQDFIMKKMLHSSKQSDSVTSRVVRVSEGVVGLIVNYYYY</sequence>
<evidence type="ECO:0000256" key="1">
    <source>
        <dbReference type="SAM" id="MobiDB-lite"/>
    </source>
</evidence>
<reference evidence="2 3" key="1">
    <citation type="submission" date="2019-06" db="EMBL/GenBank/DDBJ databases">
        <title>Draft genomes of female and male turbot (Scophthalmus maximus).</title>
        <authorList>
            <person name="Xu H."/>
            <person name="Xu X.-W."/>
            <person name="Shao C."/>
            <person name="Chen S."/>
        </authorList>
    </citation>
    <scope>NUCLEOTIDE SEQUENCE [LARGE SCALE GENOMIC DNA]</scope>
    <source>
        <strain evidence="2">Ysfricsl-2016a</strain>
        <tissue evidence="2">Blood</tissue>
    </source>
</reference>
<dbReference type="EMBL" id="VEVO01000007">
    <property type="protein sequence ID" value="KAF0040184.1"/>
    <property type="molecule type" value="Genomic_DNA"/>
</dbReference>
<proteinExistence type="predicted"/>
<evidence type="ECO:0000313" key="2">
    <source>
        <dbReference type="EMBL" id="KAF0040184.1"/>
    </source>
</evidence>
<feature type="compositionally biased region" description="Pro residues" evidence="1">
    <location>
        <begin position="206"/>
        <end position="222"/>
    </location>
</feature>
<organism evidence="2 3">
    <name type="scientific">Scophthalmus maximus</name>
    <name type="common">Turbot</name>
    <name type="synonym">Psetta maxima</name>
    <dbReference type="NCBI Taxonomy" id="52904"/>
    <lineage>
        <taxon>Eukaryota</taxon>
        <taxon>Metazoa</taxon>
        <taxon>Chordata</taxon>
        <taxon>Craniata</taxon>
        <taxon>Vertebrata</taxon>
        <taxon>Euteleostomi</taxon>
        <taxon>Actinopterygii</taxon>
        <taxon>Neopterygii</taxon>
        <taxon>Teleostei</taxon>
        <taxon>Neoteleostei</taxon>
        <taxon>Acanthomorphata</taxon>
        <taxon>Carangaria</taxon>
        <taxon>Pleuronectiformes</taxon>
        <taxon>Pleuronectoidei</taxon>
        <taxon>Scophthalmidae</taxon>
        <taxon>Scophthalmus</taxon>
    </lineage>
</organism>
<comment type="caution">
    <text evidence="2">The sequence shown here is derived from an EMBL/GenBank/DDBJ whole genome shotgun (WGS) entry which is preliminary data.</text>
</comment>
<feature type="region of interest" description="Disordered" evidence="1">
    <location>
        <begin position="197"/>
        <end position="222"/>
    </location>
</feature>
<dbReference type="AlphaFoldDB" id="A0A6A4TAL0"/>
<accession>A0A6A4TAL0</accession>
<feature type="region of interest" description="Disordered" evidence="1">
    <location>
        <begin position="142"/>
        <end position="163"/>
    </location>
</feature>
<dbReference type="Proteomes" id="UP000438429">
    <property type="component" value="Unassembled WGS sequence"/>
</dbReference>
<gene>
    <name evidence="2" type="ORF">F2P81_008419</name>
</gene>
<evidence type="ECO:0000313" key="3">
    <source>
        <dbReference type="Proteomes" id="UP000438429"/>
    </source>
</evidence>
<protein>
    <submittedName>
        <fullName evidence="2">Uncharacterized protein</fullName>
    </submittedName>
</protein>